<dbReference type="GO" id="GO:0005634">
    <property type="term" value="C:nucleus"/>
    <property type="evidence" value="ECO:0007669"/>
    <property type="project" value="TreeGrafter"/>
</dbReference>
<dbReference type="eggNOG" id="KOG0220">
    <property type="taxonomic scope" value="Eukaryota"/>
</dbReference>
<keyword evidence="2" id="KW-0547">Nucleotide-binding</keyword>
<reference evidence="11" key="1">
    <citation type="journal article" date="2006" name="PLoS Biol.">
        <title>Macronuclear genome sequence of the ciliate Tetrahymena thermophila, a model eukaryote.</title>
        <authorList>
            <person name="Eisen J.A."/>
            <person name="Coyne R.S."/>
            <person name="Wu M."/>
            <person name="Wu D."/>
            <person name="Thiagarajan M."/>
            <person name="Wortman J.R."/>
            <person name="Badger J.H."/>
            <person name="Ren Q."/>
            <person name="Amedeo P."/>
            <person name="Jones K.M."/>
            <person name="Tallon L.J."/>
            <person name="Delcher A.L."/>
            <person name="Salzberg S.L."/>
            <person name="Silva J.C."/>
            <person name="Haas B.J."/>
            <person name="Majoros W.H."/>
            <person name="Farzad M."/>
            <person name="Carlton J.M."/>
            <person name="Smith R.K. Jr."/>
            <person name="Garg J."/>
            <person name="Pearlman R.E."/>
            <person name="Karrer K.M."/>
            <person name="Sun L."/>
            <person name="Manning G."/>
            <person name="Elde N.C."/>
            <person name="Turkewitz A.P."/>
            <person name="Asai D.J."/>
            <person name="Wilkes D.E."/>
            <person name="Wang Y."/>
            <person name="Cai H."/>
            <person name="Collins K."/>
            <person name="Stewart B.A."/>
            <person name="Lee S.R."/>
            <person name="Wilamowska K."/>
            <person name="Weinberg Z."/>
            <person name="Ruzzo W.L."/>
            <person name="Wloga D."/>
            <person name="Gaertig J."/>
            <person name="Frankel J."/>
            <person name="Tsao C.-C."/>
            <person name="Gorovsky M.A."/>
            <person name="Keeling P.J."/>
            <person name="Waller R.F."/>
            <person name="Patron N.J."/>
            <person name="Cherry J.M."/>
            <person name="Stover N.A."/>
            <person name="Krieger C.J."/>
            <person name="del Toro C."/>
            <person name="Ryder H.F."/>
            <person name="Williamson S.C."/>
            <person name="Barbeau R.A."/>
            <person name="Hamilton E.P."/>
            <person name="Orias E."/>
        </authorList>
    </citation>
    <scope>NUCLEOTIDE SEQUENCE [LARGE SCALE GENOMIC DNA]</scope>
    <source>
        <strain evidence="11">SB210</strain>
    </source>
</reference>
<dbReference type="PANTHER" id="PTHR11361:SF34">
    <property type="entry name" value="DNA MISMATCH REPAIR PROTEIN MSH1, MITOCHONDRIAL"/>
    <property type="match status" value="1"/>
</dbReference>
<dbReference type="InParanoid" id="Q23YW9"/>
<dbReference type="OrthoDB" id="276261at2759"/>
<dbReference type="GO" id="GO:0005524">
    <property type="term" value="F:ATP binding"/>
    <property type="evidence" value="ECO:0007669"/>
    <property type="project" value="UniProtKB-UniRule"/>
</dbReference>
<dbReference type="EMBL" id="GG662557">
    <property type="protein sequence ID" value="EAS01686.2"/>
    <property type="molecule type" value="Genomic_DNA"/>
</dbReference>
<evidence type="ECO:0000256" key="5">
    <source>
        <dbReference type="ARBA" id="ARBA00023204"/>
    </source>
</evidence>
<dbReference type="InterPro" id="IPR000432">
    <property type="entry name" value="DNA_mismatch_repair_MutS_C"/>
</dbReference>
<dbReference type="GO" id="GO:0030983">
    <property type="term" value="F:mismatched DNA binding"/>
    <property type="evidence" value="ECO:0007669"/>
    <property type="project" value="UniProtKB-UniRule"/>
</dbReference>
<dbReference type="GeneID" id="7832209"/>
<dbReference type="GO" id="GO:0140664">
    <property type="term" value="F:ATP-dependent DNA damage sensor activity"/>
    <property type="evidence" value="ECO:0007669"/>
    <property type="project" value="InterPro"/>
</dbReference>
<dbReference type="Gene3D" id="1.10.1420.10">
    <property type="match status" value="2"/>
</dbReference>
<feature type="domain" description="DNA mismatch repair protein MutS core" evidence="8">
    <location>
        <begin position="958"/>
        <end position="1311"/>
    </location>
</feature>
<dbReference type="Gene3D" id="3.40.50.300">
    <property type="entry name" value="P-loop containing nucleotide triphosphate hydrolases"/>
    <property type="match status" value="1"/>
</dbReference>
<comment type="similarity">
    <text evidence="1">Belongs to the DNA mismatch repair MutS family.</text>
</comment>
<feature type="region of interest" description="Disordered" evidence="7">
    <location>
        <begin position="1"/>
        <end position="25"/>
    </location>
</feature>
<sequence length="1594" mass="187576">MLNRKKNFRAHYSNKSSFSNTDDKGLEKSINQDFITPKNGFEYLKFNMKKHQNQIQSLDNSFQSIQQKNLIQELHQNFYSSNQGQFQYITPLLKQNGIDQHFNQTNNNYQTNSSNQMNSLQQQSNEQIHQNGFDRGTFPINKYFQFQNISFPFINGQSSSGLLNQINDSNYIIDKSFSSLQQTNNQDVIKRKLSNFEEITPQMIENAYSNSNNFDSDLIKFQNEFPSLNQNSLYFDQNINTKCLNDIHNNQFQNKFQESNYQKDQKFFFNFPSQLCDNQYEIDQKTLDFQQNQNNYIFFKQKQDQLNQALLDQSYNKNKGLYFSQNFNNNFIGEESLSQKSDQLDQFNKDQQNYFETDNIQQDQDISQVNFINDQIECKVNSQRDIFQINQDSQQQKNFNCFIEQVGYPNNQFNQNFNEIKQNFQNNQIYNLENDDQDQLDEFQNQIQQQQNNEEVQNQNRIKHQCINQNEQFQINQISIDSVKPSQNNLLFNSTKSQKSSSKKQSPYQSLSENKLSFYIDSIKSQFKGKQFFNSQKNNNEKQIQDSNLKDNQNNQFDYQKEEEQTEPKQNIFISKKEQFFSEQQNIIKHKNIEKNKILVFTDIAPKPVKDTSNQFQSHKDLKKNHFSIAEEQEEYDDDDNDKNDDGEEEQEQEEEESKVQDILNQRDKQKMEEFDSIYNEFNNGLKQKLSDQIKINQLNQTNMFGQIDNHNYKQQAELQESIFSSNKYQIDKRLNSNQMHNSKGMQKNDTKINSNKTQLQLFSKQVKKRKEINYSEDKLMQKQITEQSEIYRQHIVAIIENHANQVGFAAFNVQTGQISISQIVDRLTYLNTTSTIFAFYPLEIIFSNTQSSSYLVKILQQQLPLTKFTSVKRNYFDETKGESILKKKSSNLIQKLDNLYVALASLNALINHIEVTQELYLLKEQLQIGFIQMDSILVMDHKTALDLELLIQQLSQNEKGSLISLFKIQTVAGKRLLRSNLLQPLNDLKSLQDRQSAVFEFTMNQDSIVTFQNILKNFKDFETSTVKFIQKIKYLETNRIRQYLIHIYKIFTFLKKLSQLQLQLQIIDMQNSYIKELKNLLCDQQLEQIKESIKQNLDLSYLEKIQNQQQHKSHDLIYFILKAEKDNLLEIERTKMVSIQKYANDIFCEYQNKLIGYASLELKENENRGYYLIARKAKKQSQNINQKKIEELIEDNLIEVNDNKIGKSSQITFVTQIFAELSNRIKETKYTLLLQTQKIIKQIIPIIQNSLGILFQINSLIAQIDVCICFADFYYSFSSEETPLCLPKLINEEINLLVLDEFYHPLLVYNNKDQWRRKSSNQNQQDESFGHSNVYIQKNSICISDLNNLQLFLGQQNCGKSILIKSIAIIQIMAQVGCYVPAKNGVISLKNLILSKFYTTDSIEEKQSSFTSELQQLDFIIKSKASKDQQRGCLSVNQALSLSKSKDKTIILIDEFCSSSQYEDNISISLAFLEEISICFPNSFLLCASKYYELVQMTQFYNNFQYFFINQDYQLKELNENDQENQMIDFSEANKILYECLNPILLKYIITNQFENSQANDNQLLKTDQLHVQNKTLNKKIINDIVKQFVSKY</sequence>
<evidence type="ECO:0000313" key="10">
    <source>
        <dbReference type="EMBL" id="EAS01686.2"/>
    </source>
</evidence>
<name>Q23YW9_TETTS</name>
<dbReference type="KEGG" id="tet:TTHERM_00857890"/>
<evidence type="ECO:0000256" key="7">
    <source>
        <dbReference type="SAM" id="MobiDB-lite"/>
    </source>
</evidence>
<gene>
    <name evidence="10" type="ORF">TTHERM_00857890</name>
</gene>
<dbReference type="SMART" id="SM00534">
    <property type="entry name" value="MUTSac"/>
    <property type="match status" value="1"/>
</dbReference>
<dbReference type="Pfam" id="PF00488">
    <property type="entry name" value="MutS_V"/>
    <property type="match status" value="1"/>
</dbReference>
<keyword evidence="5" id="KW-0234">DNA repair</keyword>
<feature type="compositionally biased region" description="Acidic residues" evidence="7">
    <location>
        <begin position="631"/>
        <end position="657"/>
    </location>
</feature>
<dbReference type="Pfam" id="PF05192">
    <property type="entry name" value="MutS_III"/>
    <property type="match status" value="1"/>
</dbReference>
<dbReference type="SMART" id="SM00533">
    <property type="entry name" value="MUTSd"/>
    <property type="match status" value="1"/>
</dbReference>
<dbReference type="SUPFAM" id="SSF48334">
    <property type="entry name" value="DNA repair protein MutS, domain III"/>
    <property type="match status" value="1"/>
</dbReference>
<proteinExistence type="inferred from homology"/>
<evidence type="ECO:0000259" key="8">
    <source>
        <dbReference type="SMART" id="SM00533"/>
    </source>
</evidence>
<accession>Q23YW9</accession>
<evidence type="ECO:0000256" key="1">
    <source>
        <dbReference type="ARBA" id="ARBA00006271"/>
    </source>
</evidence>
<dbReference type="STRING" id="312017.Q23YW9"/>
<dbReference type="Gene3D" id="3.30.420.110">
    <property type="entry name" value="MutS, connector domain"/>
    <property type="match status" value="1"/>
</dbReference>
<feature type="coiled-coil region" evidence="6">
    <location>
        <begin position="433"/>
        <end position="460"/>
    </location>
</feature>
<evidence type="ECO:0000256" key="4">
    <source>
        <dbReference type="ARBA" id="ARBA00023125"/>
    </source>
</evidence>
<dbReference type="InterPro" id="IPR007860">
    <property type="entry name" value="DNA_mmatch_repair_MutS_con_dom"/>
</dbReference>
<dbReference type="InterPro" id="IPR036187">
    <property type="entry name" value="DNA_mismatch_repair_MutS_sf"/>
</dbReference>
<protein>
    <submittedName>
        <fullName evidence="10">MutS domain II family protein</fullName>
    </submittedName>
</protein>
<dbReference type="InterPro" id="IPR045076">
    <property type="entry name" value="MutS"/>
</dbReference>
<evidence type="ECO:0000256" key="6">
    <source>
        <dbReference type="SAM" id="Coils"/>
    </source>
</evidence>
<dbReference type="Proteomes" id="UP000009168">
    <property type="component" value="Unassembled WGS sequence"/>
</dbReference>
<evidence type="ECO:0000256" key="2">
    <source>
        <dbReference type="ARBA" id="ARBA00022741"/>
    </source>
</evidence>
<keyword evidence="4" id="KW-0238">DNA-binding</keyword>
<keyword evidence="5" id="KW-0227">DNA damage</keyword>
<dbReference type="InterPro" id="IPR036678">
    <property type="entry name" value="MutS_con_dom_sf"/>
</dbReference>
<dbReference type="InterPro" id="IPR007696">
    <property type="entry name" value="DNA_mismatch_repair_MutS_core"/>
</dbReference>
<feature type="region of interest" description="Disordered" evidence="7">
    <location>
        <begin position="631"/>
        <end position="663"/>
    </location>
</feature>
<dbReference type="SUPFAM" id="SSF53150">
    <property type="entry name" value="DNA repair protein MutS, domain II"/>
    <property type="match status" value="1"/>
</dbReference>
<dbReference type="RefSeq" id="XP_001021931.2">
    <property type="nucleotide sequence ID" value="XM_001021931.2"/>
</dbReference>
<keyword evidence="6" id="KW-0175">Coiled coil</keyword>
<dbReference type="PANTHER" id="PTHR11361">
    <property type="entry name" value="DNA MISMATCH REPAIR PROTEIN MUTS FAMILY MEMBER"/>
    <property type="match status" value="1"/>
</dbReference>
<dbReference type="InterPro" id="IPR027417">
    <property type="entry name" value="P-loop_NTPase"/>
</dbReference>
<keyword evidence="3" id="KW-0067">ATP-binding</keyword>
<feature type="domain" description="DNA mismatch repair proteins mutS family" evidence="9">
    <location>
        <begin position="1359"/>
        <end position="1539"/>
    </location>
</feature>
<organism evidence="10 11">
    <name type="scientific">Tetrahymena thermophila (strain SB210)</name>
    <dbReference type="NCBI Taxonomy" id="312017"/>
    <lineage>
        <taxon>Eukaryota</taxon>
        <taxon>Sar</taxon>
        <taxon>Alveolata</taxon>
        <taxon>Ciliophora</taxon>
        <taxon>Intramacronucleata</taxon>
        <taxon>Oligohymenophorea</taxon>
        <taxon>Hymenostomatida</taxon>
        <taxon>Tetrahymenina</taxon>
        <taxon>Tetrahymenidae</taxon>
        <taxon>Tetrahymena</taxon>
    </lineage>
</organism>
<evidence type="ECO:0000259" key="9">
    <source>
        <dbReference type="SMART" id="SM00534"/>
    </source>
</evidence>
<evidence type="ECO:0000313" key="11">
    <source>
        <dbReference type="Proteomes" id="UP000009168"/>
    </source>
</evidence>
<keyword evidence="11" id="KW-1185">Reference proteome</keyword>
<dbReference type="GO" id="GO:0006298">
    <property type="term" value="P:mismatch repair"/>
    <property type="evidence" value="ECO:0007669"/>
    <property type="project" value="InterPro"/>
</dbReference>
<evidence type="ECO:0000256" key="3">
    <source>
        <dbReference type="ARBA" id="ARBA00022840"/>
    </source>
</evidence>
<dbReference type="Pfam" id="PF05188">
    <property type="entry name" value="MutS_II"/>
    <property type="match status" value="1"/>
</dbReference>
<dbReference type="HOGENOM" id="CLU_246986_0_0_1"/>
<dbReference type="SUPFAM" id="SSF52540">
    <property type="entry name" value="P-loop containing nucleoside triphosphate hydrolases"/>
    <property type="match status" value="1"/>
</dbReference>